<name>A0ABY6TQV8_BIOOC</name>
<organism evidence="4 5">
    <name type="scientific">Bionectria ochroleuca</name>
    <name type="common">Gliocladium roseum</name>
    <dbReference type="NCBI Taxonomy" id="29856"/>
    <lineage>
        <taxon>Eukaryota</taxon>
        <taxon>Fungi</taxon>
        <taxon>Dikarya</taxon>
        <taxon>Ascomycota</taxon>
        <taxon>Pezizomycotina</taxon>
        <taxon>Sordariomycetes</taxon>
        <taxon>Hypocreomycetidae</taxon>
        <taxon>Hypocreales</taxon>
        <taxon>Bionectriaceae</taxon>
        <taxon>Clonostachys</taxon>
    </lineage>
</organism>
<gene>
    <name evidence="4" type="ORF">CLO192961_LOCUS38927</name>
</gene>
<evidence type="ECO:0000259" key="3">
    <source>
        <dbReference type="Pfam" id="PF05368"/>
    </source>
</evidence>
<accession>A0ABY6TQV8</accession>
<keyword evidence="2" id="KW-0560">Oxidoreductase</keyword>
<evidence type="ECO:0000256" key="1">
    <source>
        <dbReference type="ARBA" id="ARBA00022857"/>
    </source>
</evidence>
<dbReference type="Gene3D" id="3.40.50.720">
    <property type="entry name" value="NAD(P)-binding Rossmann-like Domain"/>
    <property type="match status" value="1"/>
</dbReference>
<keyword evidence="1" id="KW-0521">NADP</keyword>
<reference evidence="4 5" key="1">
    <citation type="submission" date="2019-06" db="EMBL/GenBank/DDBJ databases">
        <authorList>
            <person name="Broberg M."/>
        </authorList>
    </citation>
    <scope>NUCLEOTIDE SEQUENCE [LARGE SCALE GENOMIC DNA]</scope>
</reference>
<dbReference type="PANTHER" id="PTHR47706">
    <property type="entry name" value="NMRA-LIKE FAMILY PROTEIN"/>
    <property type="match status" value="1"/>
</dbReference>
<dbReference type="InterPro" id="IPR036291">
    <property type="entry name" value="NAD(P)-bd_dom_sf"/>
</dbReference>
<evidence type="ECO:0000256" key="2">
    <source>
        <dbReference type="ARBA" id="ARBA00023002"/>
    </source>
</evidence>
<evidence type="ECO:0000313" key="4">
    <source>
        <dbReference type="EMBL" id="VUC21028.1"/>
    </source>
</evidence>
<feature type="domain" description="NmrA-like" evidence="3">
    <location>
        <begin position="4"/>
        <end position="261"/>
    </location>
</feature>
<proteinExistence type="predicted"/>
<dbReference type="PANTHER" id="PTHR47706:SF11">
    <property type="entry name" value="ISOFLAVONE REDUCTASE FAMILY PROTEIN (AFU_ORTHOLOGUE AFUA_1G12510)"/>
    <property type="match status" value="1"/>
</dbReference>
<sequence length="319" mass="35443">MPARKILVLGATGVIGKVLVEALLCGKEHFDSIGIFTSAESATNKQALIESFKSRGVSVVIGDLYNDDQVLEAYRDYDTVVSALGRYAIDKQVDLIALAERSSTIARFIPSEYGTDIAYDATSVTEMPHQKKLKVRKFLESGAISRLKYTYLVVGPFADLYVGNMAQEPEMGSFDPENKKATLLGEGTEQISLTTMADVGRLLVGVLRHPEVCDNKAIKVNSFTTTPNAILAEFERQTNSKWNVEYTSIDQLRQLEKKAYEDQNSLSSLYTLRRIWTEGRTLYEKRDNESIGLTKMDTLEMVIQQAVANPVSAFQSGKL</sequence>
<protein>
    <recommendedName>
        <fullName evidence="3">NmrA-like domain-containing protein</fullName>
    </recommendedName>
</protein>
<dbReference type="Proteomes" id="UP000766486">
    <property type="component" value="Unassembled WGS sequence"/>
</dbReference>
<keyword evidence="5" id="KW-1185">Reference proteome</keyword>
<dbReference type="Gene3D" id="3.90.25.10">
    <property type="entry name" value="UDP-galactose 4-epimerase, domain 1"/>
    <property type="match status" value="1"/>
</dbReference>
<dbReference type="InterPro" id="IPR008030">
    <property type="entry name" value="NmrA-like"/>
</dbReference>
<dbReference type="EMBL" id="CABFNS010000328">
    <property type="protein sequence ID" value="VUC21028.1"/>
    <property type="molecule type" value="Genomic_DNA"/>
</dbReference>
<evidence type="ECO:0000313" key="5">
    <source>
        <dbReference type="Proteomes" id="UP000766486"/>
    </source>
</evidence>
<dbReference type="InterPro" id="IPR051609">
    <property type="entry name" value="NmrA/Isoflavone_reductase-like"/>
</dbReference>
<dbReference type="SUPFAM" id="SSF51735">
    <property type="entry name" value="NAD(P)-binding Rossmann-fold domains"/>
    <property type="match status" value="1"/>
</dbReference>
<dbReference type="Pfam" id="PF05368">
    <property type="entry name" value="NmrA"/>
    <property type="match status" value="1"/>
</dbReference>
<comment type="caution">
    <text evidence="4">The sequence shown here is derived from an EMBL/GenBank/DDBJ whole genome shotgun (WGS) entry which is preliminary data.</text>
</comment>